<feature type="region of interest" description="Disordered" evidence="2">
    <location>
        <begin position="1"/>
        <end position="41"/>
    </location>
</feature>
<feature type="compositionally biased region" description="Polar residues" evidence="2">
    <location>
        <begin position="31"/>
        <end position="41"/>
    </location>
</feature>
<protein>
    <recommendedName>
        <fullName evidence="3">C2H2-type domain-containing protein</fullName>
    </recommendedName>
</protein>
<dbReference type="EMBL" id="JAJTJA010000007">
    <property type="protein sequence ID" value="KAH8696318.1"/>
    <property type="molecule type" value="Genomic_DNA"/>
</dbReference>
<evidence type="ECO:0000313" key="4">
    <source>
        <dbReference type="EMBL" id="KAH8696318.1"/>
    </source>
</evidence>
<dbReference type="PROSITE" id="PS50157">
    <property type="entry name" value="ZINC_FINGER_C2H2_2"/>
    <property type="match status" value="1"/>
</dbReference>
<keyword evidence="1" id="KW-0479">Metal-binding</keyword>
<feature type="domain" description="C2H2-type" evidence="3">
    <location>
        <begin position="158"/>
        <end position="186"/>
    </location>
</feature>
<dbReference type="RefSeq" id="XP_046071256.1">
    <property type="nucleotide sequence ID" value="XM_046209745.1"/>
</dbReference>
<accession>A0AAD4KPS9</accession>
<evidence type="ECO:0000259" key="3">
    <source>
        <dbReference type="PROSITE" id="PS50157"/>
    </source>
</evidence>
<dbReference type="GO" id="GO:0008270">
    <property type="term" value="F:zinc ion binding"/>
    <property type="evidence" value="ECO:0007669"/>
    <property type="project" value="UniProtKB-KW"/>
</dbReference>
<keyword evidence="1" id="KW-0863">Zinc-finger</keyword>
<dbReference type="AlphaFoldDB" id="A0AAD4KPS9"/>
<keyword evidence="1" id="KW-0862">Zinc</keyword>
<feature type="region of interest" description="Disordered" evidence="2">
    <location>
        <begin position="169"/>
        <end position="199"/>
    </location>
</feature>
<sequence length="199" mass="21716">MLAVGSGSLDLLDENQHDHGSDSMPAPSFQGDDTPSFDQLPTTVETFTDGMNTTFFSTGDDVANQGADLNIVQGSCYTTPEISSWSVINSIATTDRVLTALYRHRVPEAIPGELETSYPSPRLQQVGGGIQRSLPILLPAPTQHSVMPPRQPSSRNRFQCEKCPMCYPHSQSLNRHARDKHEAPKKKAGRPSNRSKLAA</sequence>
<evidence type="ECO:0000256" key="2">
    <source>
        <dbReference type="SAM" id="MobiDB-lite"/>
    </source>
</evidence>
<organism evidence="4 5">
    <name type="scientific">Talaromyces proteolyticus</name>
    <dbReference type="NCBI Taxonomy" id="1131652"/>
    <lineage>
        <taxon>Eukaryota</taxon>
        <taxon>Fungi</taxon>
        <taxon>Dikarya</taxon>
        <taxon>Ascomycota</taxon>
        <taxon>Pezizomycotina</taxon>
        <taxon>Eurotiomycetes</taxon>
        <taxon>Eurotiomycetidae</taxon>
        <taxon>Eurotiales</taxon>
        <taxon>Trichocomaceae</taxon>
        <taxon>Talaromyces</taxon>
        <taxon>Talaromyces sect. Bacilispori</taxon>
    </lineage>
</organism>
<dbReference type="InterPro" id="IPR013087">
    <property type="entry name" value="Znf_C2H2_type"/>
</dbReference>
<proteinExistence type="predicted"/>
<keyword evidence="5" id="KW-1185">Reference proteome</keyword>
<gene>
    <name evidence="4" type="ORF">BGW36DRAFT_184492</name>
</gene>
<reference evidence="4" key="1">
    <citation type="submission" date="2021-12" db="EMBL/GenBank/DDBJ databases">
        <title>Convergent genome expansion in fungi linked to evolution of root-endophyte symbiosis.</title>
        <authorList>
            <consortium name="DOE Joint Genome Institute"/>
            <person name="Ke Y.-H."/>
            <person name="Bonito G."/>
            <person name="Liao H.-L."/>
            <person name="Looney B."/>
            <person name="Rojas-Flechas A."/>
            <person name="Nash J."/>
            <person name="Hameed K."/>
            <person name="Schadt C."/>
            <person name="Martin F."/>
            <person name="Crous P.W."/>
            <person name="Miettinen O."/>
            <person name="Magnuson J.K."/>
            <person name="Labbe J."/>
            <person name="Jacobson D."/>
            <person name="Doktycz M.J."/>
            <person name="Veneault-Fourrey C."/>
            <person name="Kuo A."/>
            <person name="Mondo S."/>
            <person name="Calhoun S."/>
            <person name="Riley R."/>
            <person name="Ohm R."/>
            <person name="LaButti K."/>
            <person name="Andreopoulos B."/>
            <person name="Pangilinan J."/>
            <person name="Nolan M."/>
            <person name="Tritt A."/>
            <person name="Clum A."/>
            <person name="Lipzen A."/>
            <person name="Daum C."/>
            <person name="Barry K."/>
            <person name="Grigoriev I.V."/>
            <person name="Vilgalys R."/>
        </authorList>
    </citation>
    <scope>NUCLEOTIDE SEQUENCE</scope>
    <source>
        <strain evidence="4">PMI_201</strain>
    </source>
</reference>
<evidence type="ECO:0000313" key="5">
    <source>
        <dbReference type="Proteomes" id="UP001201262"/>
    </source>
</evidence>
<comment type="caution">
    <text evidence="4">The sequence shown here is derived from an EMBL/GenBank/DDBJ whole genome shotgun (WGS) entry which is preliminary data.</text>
</comment>
<name>A0AAD4KPS9_9EURO</name>
<dbReference type="PROSITE" id="PS00028">
    <property type="entry name" value="ZINC_FINGER_C2H2_1"/>
    <property type="match status" value="1"/>
</dbReference>
<dbReference type="Proteomes" id="UP001201262">
    <property type="component" value="Unassembled WGS sequence"/>
</dbReference>
<feature type="compositionally biased region" description="Basic residues" evidence="2">
    <location>
        <begin position="175"/>
        <end position="189"/>
    </location>
</feature>
<dbReference type="GeneID" id="70240032"/>
<evidence type="ECO:0000256" key="1">
    <source>
        <dbReference type="PROSITE-ProRule" id="PRU00042"/>
    </source>
</evidence>